<dbReference type="SUPFAM" id="SSF50044">
    <property type="entry name" value="SH3-domain"/>
    <property type="match status" value="1"/>
</dbReference>
<keyword evidence="1 2" id="KW-0728">SH3 domain</keyword>
<sequence length="44" mass="4809">MEAVAKFDYNAAKEGELSFRAGDVLKLLPVHGHNASQSDSESCW</sequence>
<dbReference type="Ensembl" id="ENSSMRT00000023450.1">
    <property type="protein sequence ID" value="ENSSMRP00000019995.1"/>
    <property type="gene ID" value="ENSSMRG00000015586.1"/>
</dbReference>
<dbReference type="PROSITE" id="PS50002">
    <property type="entry name" value="SH3"/>
    <property type="match status" value="1"/>
</dbReference>
<dbReference type="AlphaFoldDB" id="A0A8D0DRK8"/>
<dbReference type="Pfam" id="PF00018">
    <property type="entry name" value="SH3_1"/>
    <property type="match status" value="1"/>
</dbReference>
<dbReference type="Gene3D" id="2.30.30.40">
    <property type="entry name" value="SH3 Domains"/>
    <property type="match status" value="1"/>
</dbReference>
<evidence type="ECO:0000256" key="1">
    <source>
        <dbReference type="ARBA" id="ARBA00022443"/>
    </source>
</evidence>
<evidence type="ECO:0000259" key="3">
    <source>
        <dbReference type="PROSITE" id="PS50002"/>
    </source>
</evidence>
<feature type="domain" description="SH3" evidence="3">
    <location>
        <begin position="1"/>
        <end position="44"/>
    </location>
</feature>
<evidence type="ECO:0000313" key="4">
    <source>
        <dbReference type="Ensembl" id="ENSSMRP00000019995.1"/>
    </source>
</evidence>
<keyword evidence="5" id="KW-1185">Reference proteome</keyword>
<dbReference type="InterPro" id="IPR001452">
    <property type="entry name" value="SH3_domain"/>
</dbReference>
<evidence type="ECO:0000313" key="5">
    <source>
        <dbReference type="Proteomes" id="UP000694421"/>
    </source>
</evidence>
<evidence type="ECO:0000256" key="2">
    <source>
        <dbReference type="PROSITE-ProRule" id="PRU00192"/>
    </source>
</evidence>
<name>A0A8D0DRK8_SALMN</name>
<proteinExistence type="predicted"/>
<dbReference type="Proteomes" id="UP000694421">
    <property type="component" value="Unplaced"/>
</dbReference>
<organism evidence="4 5">
    <name type="scientific">Salvator merianae</name>
    <name type="common">Argentine black and white tegu</name>
    <name type="synonym">Tupinambis merianae</name>
    <dbReference type="NCBI Taxonomy" id="96440"/>
    <lineage>
        <taxon>Eukaryota</taxon>
        <taxon>Metazoa</taxon>
        <taxon>Chordata</taxon>
        <taxon>Craniata</taxon>
        <taxon>Vertebrata</taxon>
        <taxon>Euteleostomi</taxon>
        <taxon>Lepidosauria</taxon>
        <taxon>Squamata</taxon>
        <taxon>Bifurcata</taxon>
        <taxon>Unidentata</taxon>
        <taxon>Episquamata</taxon>
        <taxon>Laterata</taxon>
        <taxon>Teiioidea</taxon>
        <taxon>Teiidae</taxon>
        <taxon>Salvator</taxon>
    </lineage>
</organism>
<reference evidence="4" key="1">
    <citation type="submission" date="2025-08" db="UniProtKB">
        <authorList>
            <consortium name="Ensembl"/>
        </authorList>
    </citation>
    <scope>IDENTIFICATION</scope>
</reference>
<accession>A0A8D0DRK8</accession>
<protein>
    <recommendedName>
        <fullName evidence="3">SH3 domain-containing protein</fullName>
    </recommendedName>
</protein>
<reference evidence="4" key="2">
    <citation type="submission" date="2025-09" db="UniProtKB">
        <authorList>
            <consortium name="Ensembl"/>
        </authorList>
    </citation>
    <scope>IDENTIFICATION</scope>
</reference>
<dbReference type="InterPro" id="IPR036028">
    <property type="entry name" value="SH3-like_dom_sf"/>
</dbReference>